<dbReference type="RefSeq" id="WP_197740503.1">
    <property type="nucleotide sequence ID" value="NZ_AP021875.1"/>
</dbReference>
<dbReference type="GO" id="GO:0008270">
    <property type="term" value="F:zinc ion binding"/>
    <property type="evidence" value="ECO:0007669"/>
    <property type="project" value="InterPro"/>
</dbReference>
<accession>A0A5K7YVV7</accession>
<dbReference type="InterPro" id="IPR003615">
    <property type="entry name" value="HNH_nuc"/>
</dbReference>
<evidence type="ECO:0000259" key="1">
    <source>
        <dbReference type="SMART" id="SM00507"/>
    </source>
</evidence>
<name>A0A5K7YVV7_9BACT</name>
<organism evidence="2 3">
    <name type="scientific">Desulfosarcina widdelii</name>
    <dbReference type="NCBI Taxonomy" id="947919"/>
    <lineage>
        <taxon>Bacteria</taxon>
        <taxon>Pseudomonadati</taxon>
        <taxon>Thermodesulfobacteriota</taxon>
        <taxon>Desulfobacteria</taxon>
        <taxon>Desulfobacterales</taxon>
        <taxon>Desulfosarcinaceae</taxon>
        <taxon>Desulfosarcina</taxon>
    </lineage>
</organism>
<dbReference type="GO" id="GO:0003676">
    <property type="term" value="F:nucleic acid binding"/>
    <property type="evidence" value="ECO:0007669"/>
    <property type="project" value="InterPro"/>
</dbReference>
<feature type="domain" description="HNH nuclease" evidence="1">
    <location>
        <begin position="195"/>
        <end position="254"/>
    </location>
</feature>
<dbReference type="InterPro" id="IPR002711">
    <property type="entry name" value="HNH"/>
</dbReference>
<reference evidence="2 3" key="1">
    <citation type="submission" date="2019-11" db="EMBL/GenBank/DDBJ databases">
        <title>Comparative genomics of hydrocarbon-degrading Desulfosarcina strains.</title>
        <authorList>
            <person name="Watanabe M."/>
            <person name="Kojima H."/>
            <person name="Fukui M."/>
        </authorList>
    </citation>
    <scope>NUCLEOTIDE SEQUENCE [LARGE SCALE GENOMIC DNA]</scope>
    <source>
        <strain evidence="2 3">PP31</strain>
    </source>
</reference>
<dbReference type="Proteomes" id="UP000427769">
    <property type="component" value="Chromosome"/>
</dbReference>
<dbReference type="Pfam" id="PF01844">
    <property type="entry name" value="HNH"/>
    <property type="match status" value="1"/>
</dbReference>
<dbReference type="AlphaFoldDB" id="A0A5K7YVV7"/>
<dbReference type="CDD" id="cd00085">
    <property type="entry name" value="HNHc"/>
    <property type="match status" value="1"/>
</dbReference>
<dbReference type="GO" id="GO:0004519">
    <property type="term" value="F:endonuclease activity"/>
    <property type="evidence" value="ECO:0007669"/>
    <property type="project" value="InterPro"/>
</dbReference>
<dbReference type="Gene3D" id="1.10.30.50">
    <property type="match status" value="1"/>
</dbReference>
<dbReference type="EMBL" id="AP021875">
    <property type="protein sequence ID" value="BBO73882.1"/>
    <property type="molecule type" value="Genomic_DNA"/>
</dbReference>
<gene>
    <name evidence="2" type="ORF">DSCW_12990</name>
</gene>
<dbReference type="SMART" id="SM00507">
    <property type="entry name" value="HNHc"/>
    <property type="match status" value="1"/>
</dbReference>
<dbReference type="InterPro" id="IPR058712">
    <property type="entry name" value="SRA_ScoMcrA"/>
</dbReference>
<evidence type="ECO:0000313" key="2">
    <source>
        <dbReference type="EMBL" id="BBO73882.1"/>
    </source>
</evidence>
<dbReference type="Pfam" id="PF26348">
    <property type="entry name" value="SRA_ScoMcrA"/>
    <property type="match status" value="1"/>
</dbReference>
<evidence type="ECO:0000313" key="3">
    <source>
        <dbReference type="Proteomes" id="UP000427769"/>
    </source>
</evidence>
<sequence length="288" mass="32480">MTFQNGLKAGDTITNAALARMFKCATQGGMRRSHRTNSLVIISDHTKHIHQDRWVSSNLIHYTGMGLKGDQSLDYLQNKTLLETPANGVTPYLFEVYHPRQYLFRGLVKLSGPPFKECRPDVDGKPRSVWIFPLQVVGDDASFVVPENLVVRKQDRDRRWAQHLSDQDLFSLVVHSSRKSEAGHAHPVDGEQNACVAEFAKRRANGVCQLCDRAAPFCNKLNEPYLELHHIRALAQGGADMIANTVALCPNCHKKMHILNLREDRKKLKREALKNCCQLTIDGGITYI</sequence>
<dbReference type="KEGG" id="dwd:DSCW_12990"/>
<keyword evidence="3" id="KW-1185">Reference proteome</keyword>
<proteinExistence type="predicted"/>
<protein>
    <recommendedName>
        <fullName evidence="1">HNH nuclease domain-containing protein</fullName>
    </recommendedName>
</protein>